<dbReference type="Proteomes" id="UP001500742">
    <property type="component" value="Unassembled WGS sequence"/>
</dbReference>
<sequence>MNFNSKYHLTLLPALLLVLPLSAQQLVTDTSKTLPLTIAQVWQKAEVNSKAVRIKQLRITSSQEAIKDAKAERLPEININGEYARVSNMPVYENGLFSSPSQFPVLHTTYTVGAEAYLNIYNGNKVNLEIDARKNESNIAGEQKKLTISETKLHAAAYYLDMQRSLIFKDLLLKDIAAQEKQLLQIKTLQKNGVVLKSDVLRAELKLSKQKLSLTQLDNDLAIANQKLNILIGLPDEQRVDPVEAVQLDSVLLKPYSTYLADAANGAYQVKISEQETALRELKLKSVKANVMPKVGLFAAYNYSYPQIQFYPYSASIYGLGLAGVKASFSPSSFYHNYHKAKVARLELESQEIEHAQTEDVVRQQVNEAWLRYKEALNRVDVTQTNVKQATENRRIVSNTYFNQLSLITDLLDADTQLLQTRFDLAAAKIAAQLQYYQLQNVTGKL</sequence>
<feature type="signal peptide" evidence="8">
    <location>
        <begin position="1"/>
        <end position="23"/>
    </location>
</feature>
<accession>A0ABP7QI40</accession>
<dbReference type="InterPro" id="IPR051906">
    <property type="entry name" value="TolC-like"/>
</dbReference>
<evidence type="ECO:0000313" key="10">
    <source>
        <dbReference type="Proteomes" id="UP001500742"/>
    </source>
</evidence>
<organism evidence="9 10">
    <name type="scientific">Mucilaginibacter dorajii</name>
    <dbReference type="NCBI Taxonomy" id="692994"/>
    <lineage>
        <taxon>Bacteria</taxon>
        <taxon>Pseudomonadati</taxon>
        <taxon>Bacteroidota</taxon>
        <taxon>Sphingobacteriia</taxon>
        <taxon>Sphingobacteriales</taxon>
        <taxon>Sphingobacteriaceae</taxon>
        <taxon>Mucilaginibacter</taxon>
    </lineage>
</organism>
<evidence type="ECO:0000256" key="4">
    <source>
        <dbReference type="ARBA" id="ARBA00022452"/>
    </source>
</evidence>
<protein>
    <submittedName>
        <fullName evidence="9">TolC family protein</fullName>
    </submittedName>
</protein>
<evidence type="ECO:0000256" key="7">
    <source>
        <dbReference type="ARBA" id="ARBA00023237"/>
    </source>
</evidence>
<evidence type="ECO:0000256" key="1">
    <source>
        <dbReference type="ARBA" id="ARBA00004442"/>
    </source>
</evidence>
<gene>
    <name evidence="9" type="ORF">GCM10022210_37740</name>
</gene>
<keyword evidence="5" id="KW-0812">Transmembrane</keyword>
<dbReference type="Pfam" id="PF02321">
    <property type="entry name" value="OEP"/>
    <property type="match status" value="1"/>
</dbReference>
<dbReference type="PANTHER" id="PTHR30026:SF23">
    <property type="entry name" value="TO APRF-PUTATIVE OUTER MEMBRANE EFFLUX PROTEIN OR SECRETED ALKALINE PHOSPHATASE-RELATED"/>
    <property type="match status" value="1"/>
</dbReference>
<proteinExistence type="inferred from homology"/>
<dbReference type="SUPFAM" id="SSF56954">
    <property type="entry name" value="Outer membrane efflux proteins (OEP)"/>
    <property type="match status" value="1"/>
</dbReference>
<keyword evidence="4" id="KW-1134">Transmembrane beta strand</keyword>
<feature type="chain" id="PRO_5045472609" evidence="8">
    <location>
        <begin position="24"/>
        <end position="446"/>
    </location>
</feature>
<evidence type="ECO:0000256" key="2">
    <source>
        <dbReference type="ARBA" id="ARBA00007613"/>
    </source>
</evidence>
<dbReference type="PANTHER" id="PTHR30026">
    <property type="entry name" value="OUTER MEMBRANE PROTEIN TOLC"/>
    <property type="match status" value="1"/>
</dbReference>
<dbReference type="EMBL" id="BAAAZC010000027">
    <property type="protein sequence ID" value="GAA3982676.1"/>
    <property type="molecule type" value="Genomic_DNA"/>
</dbReference>
<keyword evidence="10" id="KW-1185">Reference proteome</keyword>
<keyword evidence="8" id="KW-0732">Signal</keyword>
<evidence type="ECO:0000256" key="6">
    <source>
        <dbReference type="ARBA" id="ARBA00023136"/>
    </source>
</evidence>
<dbReference type="Gene3D" id="1.20.1600.10">
    <property type="entry name" value="Outer membrane efflux proteins (OEP)"/>
    <property type="match status" value="1"/>
</dbReference>
<keyword evidence="3" id="KW-0813">Transport</keyword>
<comment type="caution">
    <text evidence="9">The sequence shown here is derived from an EMBL/GenBank/DDBJ whole genome shotgun (WGS) entry which is preliminary data.</text>
</comment>
<comment type="subcellular location">
    <subcellularLocation>
        <location evidence="1">Cell outer membrane</location>
    </subcellularLocation>
</comment>
<comment type="similarity">
    <text evidence="2">Belongs to the outer membrane factor (OMF) (TC 1.B.17) family.</text>
</comment>
<evidence type="ECO:0000256" key="3">
    <source>
        <dbReference type="ARBA" id="ARBA00022448"/>
    </source>
</evidence>
<keyword evidence="7" id="KW-0998">Cell outer membrane</keyword>
<keyword evidence="6" id="KW-0472">Membrane</keyword>
<name>A0ABP7QI40_9SPHI</name>
<evidence type="ECO:0000256" key="5">
    <source>
        <dbReference type="ARBA" id="ARBA00022692"/>
    </source>
</evidence>
<reference evidence="10" key="1">
    <citation type="journal article" date="2019" name="Int. J. Syst. Evol. Microbiol.">
        <title>The Global Catalogue of Microorganisms (GCM) 10K type strain sequencing project: providing services to taxonomists for standard genome sequencing and annotation.</title>
        <authorList>
            <consortium name="The Broad Institute Genomics Platform"/>
            <consortium name="The Broad Institute Genome Sequencing Center for Infectious Disease"/>
            <person name="Wu L."/>
            <person name="Ma J."/>
        </authorList>
    </citation>
    <scope>NUCLEOTIDE SEQUENCE [LARGE SCALE GENOMIC DNA]</scope>
    <source>
        <strain evidence="10">JCM 16601</strain>
    </source>
</reference>
<evidence type="ECO:0000313" key="9">
    <source>
        <dbReference type="EMBL" id="GAA3982676.1"/>
    </source>
</evidence>
<dbReference type="InterPro" id="IPR003423">
    <property type="entry name" value="OMP_efflux"/>
</dbReference>
<evidence type="ECO:0000256" key="8">
    <source>
        <dbReference type="SAM" id="SignalP"/>
    </source>
</evidence>
<dbReference type="RefSeq" id="WP_259090389.1">
    <property type="nucleotide sequence ID" value="NZ_BAAAZC010000027.1"/>
</dbReference>